<feature type="compositionally biased region" description="Basic residues" evidence="2">
    <location>
        <begin position="93"/>
        <end position="103"/>
    </location>
</feature>
<organism evidence="4 5">
    <name type="scientific">Olea europaea subsp. europaea</name>
    <dbReference type="NCBI Taxonomy" id="158383"/>
    <lineage>
        <taxon>Eukaryota</taxon>
        <taxon>Viridiplantae</taxon>
        <taxon>Streptophyta</taxon>
        <taxon>Embryophyta</taxon>
        <taxon>Tracheophyta</taxon>
        <taxon>Spermatophyta</taxon>
        <taxon>Magnoliopsida</taxon>
        <taxon>eudicotyledons</taxon>
        <taxon>Gunneridae</taxon>
        <taxon>Pentapetalae</taxon>
        <taxon>asterids</taxon>
        <taxon>lamiids</taxon>
        <taxon>Lamiales</taxon>
        <taxon>Oleaceae</taxon>
        <taxon>Oleeae</taxon>
        <taxon>Olea</taxon>
    </lineage>
</organism>
<dbReference type="PANTHER" id="PTHR35991">
    <property type="entry name" value="CA-RESPONSIVE PROTEIN"/>
    <property type="match status" value="1"/>
</dbReference>
<keyword evidence="3" id="KW-1133">Transmembrane helix</keyword>
<feature type="transmembrane region" description="Helical" evidence="3">
    <location>
        <begin position="6"/>
        <end position="32"/>
    </location>
</feature>
<evidence type="ECO:0000313" key="4">
    <source>
        <dbReference type="EMBL" id="CAA3011584.1"/>
    </source>
</evidence>
<dbReference type="Gramene" id="OE9A082480T1">
    <property type="protein sequence ID" value="OE9A082480C1"/>
    <property type="gene ID" value="OE9A082480"/>
</dbReference>
<reference evidence="4 5" key="1">
    <citation type="submission" date="2019-12" db="EMBL/GenBank/DDBJ databases">
        <authorList>
            <person name="Alioto T."/>
            <person name="Alioto T."/>
            <person name="Gomez Garrido J."/>
        </authorList>
    </citation>
    <scope>NUCLEOTIDE SEQUENCE [LARGE SCALE GENOMIC DNA]</scope>
</reference>
<proteinExistence type="predicted"/>
<evidence type="ECO:0000256" key="2">
    <source>
        <dbReference type="SAM" id="MobiDB-lite"/>
    </source>
</evidence>
<sequence>MAAPFHIAISSFVSFFLLLTLSVLALSLYTFFKKIDENPQEKSIKIPSLPVDNTDNYDRNRTQQLKQENPNESDPCINGDPNNKNGSDQEEKKRKKKRVKKKRPDSNFEEKKEKEEFVCVYPFTKSSSAIQRKIKLQYDQLVKSHESKGLTLAQMGKFVNCLIEARNELQNKSEVVKRKFIITKALLFKGDRSSANRLHEQVYKLEVEHKRLEDDAFVYNWLEQQLKLSPAYEKMLELGACMEETKAKSINLVESTDADFSDISFEEFLAKEKKDSFWQRNGRYKPCSG</sequence>
<name>A0A8S0U766_OLEEU</name>
<keyword evidence="5" id="KW-1185">Reference proteome</keyword>
<evidence type="ECO:0000313" key="5">
    <source>
        <dbReference type="Proteomes" id="UP000594638"/>
    </source>
</evidence>
<dbReference type="AlphaFoldDB" id="A0A8S0U766"/>
<keyword evidence="3" id="KW-0812">Transmembrane</keyword>
<feature type="coiled-coil region" evidence="1">
    <location>
        <begin position="159"/>
        <end position="215"/>
    </location>
</feature>
<feature type="region of interest" description="Disordered" evidence="2">
    <location>
        <begin position="64"/>
        <end position="107"/>
    </location>
</feature>
<protein>
    <submittedName>
        <fullName evidence="4">Uncharacterized protein LOC111369550</fullName>
    </submittedName>
</protein>
<keyword evidence="1" id="KW-0175">Coiled coil</keyword>
<dbReference type="PANTHER" id="PTHR35991:SF1">
    <property type="entry name" value="CA-RESPONSIVE PROTEIN"/>
    <property type="match status" value="1"/>
</dbReference>
<gene>
    <name evidence="4" type="ORF">OLEA9_A082480</name>
</gene>
<evidence type="ECO:0000256" key="3">
    <source>
        <dbReference type="SAM" id="Phobius"/>
    </source>
</evidence>
<dbReference type="EMBL" id="CACTIH010007372">
    <property type="protein sequence ID" value="CAA3011584.1"/>
    <property type="molecule type" value="Genomic_DNA"/>
</dbReference>
<dbReference type="OrthoDB" id="1925033at2759"/>
<evidence type="ECO:0000256" key="1">
    <source>
        <dbReference type="SAM" id="Coils"/>
    </source>
</evidence>
<keyword evidence="3" id="KW-0472">Membrane</keyword>
<accession>A0A8S0U766</accession>
<dbReference type="Proteomes" id="UP000594638">
    <property type="component" value="Unassembled WGS sequence"/>
</dbReference>
<comment type="caution">
    <text evidence="4">The sequence shown here is derived from an EMBL/GenBank/DDBJ whole genome shotgun (WGS) entry which is preliminary data.</text>
</comment>